<dbReference type="Proteomes" id="UP001304300">
    <property type="component" value="Chromosome"/>
</dbReference>
<feature type="chain" id="PRO_5042956134" evidence="1">
    <location>
        <begin position="35"/>
        <end position="306"/>
    </location>
</feature>
<accession>A0AAQ3L5W5</accession>
<dbReference type="EMBL" id="CP136920">
    <property type="protein sequence ID" value="WOO39641.1"/>
    <property type="molecule type" value="Genomic_DNA"/>
</dbReference>
<proteinExistence type="predicted"/>
<dbReference type="RefSeq" id="WP_317831611.1">
    <property type="nucleotide sequence ID" value="NZ_CP136920.1"/>
</dbReference>
<gene>
    <name evidence="2" type="ORF">RZN69_13540</name>
</gene>
<keyword evidence="1" id="KW-0732">Signal</keyword>
<protein>
    <submittedName>
        <fullName evidence="2">Uncharacterized protein</fullName>
    </submittedName>
</protein>
<evidence type="ECO:0000313" key="3">
    <source>
        <dbReference type="Proteomes" id="UP001304300"/>
    </source>
</evidence>
<sequence>MKTHNTPKSYHSAVKSIGFFAILSLILAASNVFAQPSTLEFFTSFDGSFGNELGTGDTVAVFDVGFSGVLGIGHLYHSGSFAWNVNAGQTGVITFDRPASVVAFWAGSSDGGAVIQVFDRDNNVIDQVEGLPTNISGNNADFFEFNANNLGATDGIARITLNNNTSSFASIDDFGFTPIDTNGGGEPNEPVVYIIDGARDLGGGWYFTWIGLINTTAWPWFFHNEMGWFYAGADGNANTSSWLFAADSQLATWLWTSNATERWFFGQPSGHALDWWLYADELSRGDPSLFFIFGSNGTTVISGNNP</sequence>
<dbReference type="AlphaFoldDB" id="A0AAQ3L5W5"/>
<evidence type="ECO:0000256" key="1">
    <source>
        <dbReference type="SAM" id="SignalP"/>
    </source>
</evidence>
<feature type="signal peptide" evidence="1">
    <location>
        <begin position="1"/>
        <end position="34"/>
    </location>
</feature>
<evidence type="ECO:0000313" key="2">
    <source>
        <dbReference type="EMBL" id="WOO39641.1"/>
    </source>
</evidence>
<reference evidence="2 3" key="1">
    <citation type="submission" date="2023-10" db="EMBL/GenBank/DDBJ databases">
        <title>Rubellicoccus peritrichatus gen. nov., sp. nov., isolated from an algae of coral reef tank.</title>
        <authorList>
            <person name="Luo J."/>
        </authorList>
    </citation>
    <scope>NUCLEOTIDE SEQUENCE [LARGE SCALE GENOMIC DNA]</scope>
    <source>
        <strain evidence="2 3">CR14</strain>
    </source>
</reference>
<keyword evidence="3" id="KW-1185">Reference proteome</keyword>
<organism evidence="2 3">
    <name type="scientific">Rubellicoccus peritrichatus</name>
    <dbReference type="NCBI Taxonomy" id="3080537"/>
    <lineage>
        <taxon>Bacteria</taxon>
        <taxon>Pseudomonadati</taxon>
        <taxon>Verrucomicrobiota</taxon>
        <taxon>Opitutia</taxon>
        <taxon>Puniceicoccales</taxon>
        <taxon>Cerasicoccaceae</taxon>
        <taxon>Rubellicoccus</taxon>
    </lineage>
</organism>
<name>A0AAQ3L5W5_9BACT</name>
<dbReference type="KEGG" id="puo:RZN69_13540"/>